<keyword evidence="8" id="KW-1185">Reference proteome</keyword>
<dbReference type="EMBL" id="RJVU01007007">
    <property type="protein sequence ID" value="ROL54195.1"/>
    <property type="molecule type" value="Genomic_DNA"/>
</dbReference>
<dbReference type="InterPro" id="IPR032675">
    <property type="entry name" value="LRR_dom_sf"/>
</dbReference>
<dbReference type="AlphaFoldDB" id="A0A3N0Z6X9"/>
<evidence type="ECO:0000256" key="1">
    <source>
        <dbReference type="ARBA" id="ARBA00022614"/>
    </source>
</evidence>
<keyword evidence="3" id="KW-0677">Repeat</keyword>
<dbReference type="OrthoDB" id="1574204at2759"/>
<dbReference type="Proteomes" id="UP000281406">
    <property type="component" value="Unassembled WGS sequence"/>
</dbReference>
<feature type="region of interest" description="Disordered" evidence="4">
    <location>
        <begin position="311"/>
        <end position="357"/>
    </location>
</feature>
<protein>
    <submittedName>
        <fullName evidence="7">Oligodendrocyte-myelin glycoprotein</fullName>
    </submittedName>
</protein>
<evidence type="ECO:0000313" key="8">
    <source>
        <dbReference type="Proteomes" id="UP000281406"/>
    </source>
</evidence>
<dbReference type="SUPFAM" id="SSF52058">
    <property type="entry name" value="L domain-like"/>
    <property type="match status" value="1"/>
</dbReference>
<feature type="compositionally biased region" description="Polar residues" evidence="4">
    <location>
        <begin position="117"/>
        <end position="137"/>
    </location>
</feature>
<dbReference type="GO" id="GO:0031102">
    <property type="term" value="P:neuron projection regeneration"/>
    <property type="evidence" value="ECO:0007669"/>
    <property type="project" value="TreeGrafter"/>
</dbReference>
<dbReference type="FunFam" id="3.80.10.10:FF:000445">
    <property type="entry name" value="Oligodendrocyte myelin glycoprotein b"/>
    <property type="match status" value="1"/>
</dbReference>
<dbReference type="SMART" id="SM00369">
    <property type="entry name" value="LRR_TYP"/>
    <property type="match status" value="3"/>
</dbReference>
<reference evidence="7 8" key="1">
    <citation type="submission" date="2018-10" db="EMBL/GenBank/DDBJ databases">
        <title>Genome assembly for a Yunnan-Guizhou Plateau 3E fish, Anabarilius grahami (Regan), and its evolutionary and genetic applications.</title>
        <authorList>
            <person name="Jiang W."/>
        </authorList>
    </citation>
    <scope>NUCLEOTIDE SEQUENCE [LARGE SCALE GENOMIC DNA]</scope>
    <source>
        <strain evidence="7">AG-KIZ</strain>
        <tissue evidence="7">Muscle</tissue>
    </source>
</reference>
<feature type="compositionally biased region" description="Polar residues" evidence="4">
    <location>
        <begin position="145"/>
        <end position="168"/>
    </location>
</feature>
<feature type="region of interest" description="Disordered" evidence="4">
    <location>
        <begin position="543"/>
        <end position="575"/>
    </location>
</feature>
<dbReference type="PANTHER" id="PTHR47114:SF4">
    <property type="entry name" value="OLIGODENDROCYTE MYELIN GLYCOPROTEIN B"/>
    <property type="match status" value="1"/>
</dbReference>
<dbReference type="PANTHER" id="PTHR47114">
    <property type="match status" value="1"/>
</dbReference>
<dbReference type="Pfam" id="PF13855">
    <property type="entry name" value="LRR_8"/>
    <property type="match status" value="1"/>
</dbReference>
<feature type="compositionally biased region" description="Basic and acidic residues" evidence="4">
    <location>
        <begin position="543"/>
        <end position="570"/>
    </location>
</feature>
<feature type="region of interest" description="Disordered" evidence="4">
    <location>
        <begin position="111"/>
        <end position="168"/>
    </location>
</feature>
<evidence type="ECO:0000259" key="6">
    <source>
        <dbReference type="SMART" id="SM00013"/>
    </source>
</evidence>
<dbReference type="Gene3D" id="3.80.10.10">
    <property type="entry name" value="Ribonuclease Inhibitor"/>
    <property type="match status" value="2"/>
</dbReference>
<organism evidence="7 8">
    <name type="scientific">Anabarilius grahami</name>
    <name type="common">Kanglang fish</name>
    <name type="synonym">Barilius grahami</name>
    <dbReference type="NCBI Taxonomy" id="495550"/>
    <lineage>
        <taxon>Eukaryota</taxon>
        <taxon>Metazoa</taxon>
        <taxon>Chordata</taxon>
        <taxon>Craniata</taxon>
        <taxon>Vertebrata</taxon>
        <taxon>Euteleostomi</taxon>
        <taxon>Actinopterygii</taxon>
        <taxon>Neopterygii</taxon>
        <taxon>Teleostei</taxon>
        <taxon>Ostariophysi</taxon>
        <taxon>Cypriniformes</taxon>
        <taxon>Xenocyprididae</taxon>
        <taxon>Xenocypridinae</taxon>
        <taxon>Xenocypridinae incertae sedis</taxon>
        <taxon>Anabarilius</taxon>
    </lineage>
</organism>
<gene>
    <name evidence="7" type="ORF">DPX16_10618</name>
</gene>
<dbReference type="SMART" id="SM00013">
    <property type="entry name" value="LRRNT"/>
    <property type="match status" value="1"/>
</dbReference>
<evidence type="ECO:0000256" key="5">
    <source>
        <dbReference type="SAM" id="SignalP"/>
    </source>
</evidence>
<accession>A0A3N0Z6X9</accession>
<feature type="compositionally biased region" description="Polar residues" evidence="4">
    <location>
        <begin position="482"/>
        <end position="508"/>
    </location>
</feature>
<dbReference type="InterPro" id="IPR051071">
    <property type="entry name" value="LRR-bact_E3_ubiq_ligases"/>
</dbReference>
<feature type="region of interest" description="Disordered" evidence="4">
    <location>
        <begin position="480"/>
        <end position="508"/>
    </location>
</feature>
<feature type="domain" description="LRRNT" evidence="6">
    <location>
        <begin position="606"/>
        <end position="640"/>
    </location>
</feature>
<feature type="compositionally biased region" description="Polar residues" evidence="4">
    <location>
        <begin position="312"/>
        <end position="338"/>
    </location>
</feature>
<evidence type="ECO:0000256" key="3">
    <source>
        <dbReference type="ARBA" id="ARBA00022737"/>
    </source>
</evidence>
<sequence length="991" mass="111455">MERLRPCLFIYLLAILLSLSISSTTNSDHTNTEIFEWKGGDGVKRSRVRRHNLHLPDALSLPEKVYSMFILWSLLNDVSNDTNAIRTSTMRPDKLESMSPEGPKHTEIVFKAKDKPSSTPTQEQSTHSTGITGTNDSRAMASFPTDPSSPDLQKTTQSGDSQLIKQSTQRLQTTIQTIPEPSQDTEQRIHDSTTLTIKISSKAVEEPSLTIIHEQIDHFTDITDTKDSTAMASFPTHSPDSQTTTQSGDSQLVEESTIAKQKITEPSTVMEQHISHSKTFTIKNYSKAAEEPSTIIHEQIDHFTGITDTKDSTAMTSFPTHSPDSQTTTQSGDSQLAEESTIAKQKITEPSTVTEQHIPHSKTFTIKIPSKAVEETSLGIMHEESTRSTVTNDSTAITSFHIELPPQELQNNTQSGAPRLFTQHLQHSKLNISEPSQVTEQHISDSTTLPIKNYSKAAEEPSLTIIHEQIDHFTDITDTKDSTAMTSFPTHSPDSEPTTQSGDSQLVEESTIAKQKITEPSTVMEQHIPHSKTFTIKIPSKAVEETSLETKQKERGEGWRETERQKEDRKKEHRVMRRRNTMKMLVCSVKPCLLLLWFTYTYVHAECPAVCSCSESHRTVDCSWRGFRHLPNGLQRNIQSLNLTHNRLSDLDHHLSSFTHLRILDISYNRLLHFPTSLPRALWEINVSGNRLRVLNKDDTAYQWNLRVLDLSVNKLERVVFINNTLPNLKALNLSHNKFWTVPTNMPHNLEVVDLSHNTLVQILPGSLVRLHRLAQFYLHANRFTTVNEGAFQHLQSLKLITLGDNPWACEETANISHLLVWTKHSSARVLGCPCHTWHTCGEAHLSRTGSWHFGAYTLSPYVFGTEEPSHPYVQAITTHFLKGTSLLNTWDDQTGSRSTKEQESFRKGILLTSTSEVSDSNIHSTTEGPITPVDFFTTISTTRRTTTLRTRSVKRPNQNLSRNTSSGRSAGSLYTSVCCLLLLMAMAQRL</sequence>
<keyword evidence="2 5" id="KW-0732">Signal</keyword>
<evidence type="ECO:0000256" key="2">
    <source>
        <dbReference type="ARBA" id="ARBA00022729"/>
    </source>
</evidence>
<dbReference type="InterPro" id="IPR001611">
    <property type="entry name" value="Leu-rich_rpt"/>
</dbReference>
<name>A0A3N0Z6X9_ANAGA</name>
<dbReference type="Pfam" id="PF12799">
    <property type="entry name" value="LRR_4"/>
    <property type="match status" value="1"/>
</dbReference>
<feature type="compositionally biased region" description="Polar residues" evidence="4">
    <location>
        <begin position="956"/>
        <end position="970"/>
    </location>
</feature>
<evidence type="ECO:0000256" key="4">
    <source>
        <dbReference type="SAM" id="MobiDB-lite"/>
    </source>
</evidence>
<dbReference type="InterPro" id="IPR025875">
    <property type="entry name" value="Leu-rich_rpt_4"/>
</dbReference>
<dbReference type="InterPro" id="IPR000372">
    <property type="entry name" value="LRRNT"/>
</dbReference>
<feature type="region of interest" description="Disordered" evidence="4">
    <location>
        <begin position="229"/>
        <end position="250"/>
    </location>
</feature>
<dbReference type="InterPro" id="IPR003591">
    <property type="entry name" value="Leu-rich_rpt_typical-subtyp"/>
</dbReference>
<keyword evidence="1" id="KW-0433">Leucine-rich repeat</keyword>
<evidence type="ECO:0000313" key="7">
    <source>
        <dbReference type="EMBL" id="ROL54195.1"/>
    </source>
</evidence>
<proteinExistence type="predicted"/>
<feature type="signal peptide" evidence="5">
    <location>
        <begin position="1"/>
        <end position="22"/>
    </location>
</feature>
<feature type="region of interest" description="Disordered" evidence="4">
    <location>
        <begin position="948"/>
        <end position="970"/>
    </location>
</feature>
<comment type="caution">
    <text evidence="7">The sequence shown here is derived from an EMBL/GenBank/DDBJ whole genome shotgun (WGS) entry which is preliminary data.</text>
</comment>
<feature type="chain" id="PRO_5018316500" evidence="5">
    <location>
        <begin position="23"/>
        <end position="991"/>
    </location>
</feature>